<evidence type="ECO:0000313" key="1">
    <source>
        <dbReference type="EMBL" id="CAH6721609.1"/>
    </source>
</evidence>
<organism evidence="1 2">
    <name type="scientific">[Candida] jaroonii</name>
    <dbReference type="NCBI Taxonomy" id="467808"/>
    <lineage>
        <taxon>Eukaryota</taxon>
        <taxon>Fungi</taxon>
        <taxon>Dikarya</taxon>
        <taxon>Ascomycota</taxon>
        <taxon>Saccharomycotina</taxon>
        <taxon>Pichiomycetes</taxon>
        <taxon>Debaryomycetaceae</taxon>
        <taxon>Yamadazyma</taxon>
    </lineage>
</organism>
<protein>
    <submittedName>
        <fullName evidence="1">Uncharacterized protein</fullName>
    </submittedName>
</protein>
<proteinExistence type="predicted"/>
<evidence type="ECO:0000313" key="2">
    <source>
        <dbReference type="Proteomes" id="UP001152531"/>
    </source>
</evidence>
<gene>
    <name evidence="1" type="ORF">CLIB1444_06S06084</name>
</gene>
<reference evidence="1" key="1">
    <citation type="submission" date="2022-06" db="EMBL/GenBank/DDBJ databases">
        <authorList>
            <person name="Legras J.-L."/>
            <person name="Devillers H."/>
            <person name="Grondin C."/>
        </authorList>
    </citation>
    <scope>NUCLEOTIDE SEQUENCE</scope>
    <source>
        <strain evidence="1">CLIB 1444</strain>
    </source>
</reference>
<keyword evidence="2" id="KW-1185">Reference proteome</keyword>
<sequence>MFDNQNVDNEISKMESEIKLGLDKLNTQRNMLFSQRDTYQTLRSQISKNIQDEVMIMIGDGYFVNMAKEEAHEFLERRIRNIDVIIKDFTARLDGSRELIKQFNINDSSSNQSKEERNEEGMPFMDIVEELDDDDNILSVKLNKKDFKIQEQKAEKKKETPLPPKNKSQKKDPVKEEFVDIVEELDENDNVINVTSNGKSMEGFKKPNSSEEVHRNDSFRNDKSSPPEENESNQFEELLEDMEIEHKTTIVNKIDSLSINDEDKAALKEIAQDLHSRGGAAKEKIQEMEDKDDEDDEYIEEPLQDHISIERQDLLELELIADDFQGADDIEEDYEFDFEDEFEDDESEEDQGAFFRDNKMNNMLWDQINKLRNNSEVKEFEDTQDKKSGKRVKFAENLDIFEIEKIKYEEPGKKSKFKSRMESSKDRIDEPISDIIENTINEITEDPVNNVTENPINDVVEKPVNDIVEKTINDIVENAVDEVMKSEKPKRVSKFKQRAHKQVGIETPIKSKASTGISGGLSEEAVQAPINDIVEKEFNDYGNQATNNIINDSIQEVDAVSQNNELLEMMRKYNEEIDDIEGPVIQEVKDIEKYNKLQDKLDVDKYELHDHEHDHEHDADTEDDGKIMTEITEKETTVGDVEDLKDNLDSDVKREYFKLKDKLNESKEFEIEKPKISRFKQRLGN</sequence>
<name>A0ACA9Y993_9ASCO</name>
<dbReference type="Proteomes" id="UP001152531">
    <property type="component" value="Unassembled WGS sequence"/>
</dbReference>
<comment type="caution">
    <text evidence="1">The sequence shown here is derived from an EMBL/GenBank/DDBJ whole genome shotgun (WGS) entry which is preliminary data.</text>
</comment>
<dbReference type="EMBL" id="CALSDN010000006">
    <property type="protein sequence ID" value="CAH6721609.1"/>
    <property type="molecule type" value="Genomic_DNA"/>
</dbReference>
<accession>A0ACA9Y993</accession>